<feature type="transmembrane region" description="Helical" evidence="1">
    <location>
        <begin position="6"/>
        <end position="27"/>
    </location>
</feature>
<name>A0A2J0L4F1_9BACT</name>
<dbReference type="SUPFAM" id="SSF49785">
    <property type="entry name" value="Galactose-binding domain-like"/>
    <property type="match status" value="1"/>
</dbReference>
<evidence type="ECO:0008006" key="4">
    <source>
        <dbReference type="Google" id="ProtNLM"/>
    </source>
</evidence>
<keyword evidence="1" id="KW-0812">Transmembrane</keyword>
<organism evidence="2 3">
    <name type="scientific">Candidatus Aquitaenariimonas noxiae</name>
    <dbReference type="NCBI Taxonomy" id="1974741"/>
    <lineage>
        <taxon>Bacteria</taxon>
        <taxon>Pseudomonadati</taxon>
        <taxon>Candidatus Omnitrophota</taxon>
        <taxon>Candidatus Aquitaenariimonas</taxon>
    </lineage>
</organism>
<dbReference type="Gene3D" id="2.60.120.430">
    <property type="entry name" value="Galactose-binding lectin"/>
    <property type="match status" value="1"/>
</dbReference>
<comment type="caution">
    <text evidence="2">The sequence shown here is derived from an EMBL/GenBank/DDBJ whole genome shotgun (WGS) entry which is preliminary data.</text>
</comment>
<accession>A0A2J0L4F1</accession>
<dbReference type="InterPro" id="IPR008979">
    <property type="entry name" value="Galactose-bd-like_sf"/>
</dbReference>
<dbReference type="EMBL" id="PEWV01000016">
    <property type="protein sequence ID" value="PIU42186.1"/>
    <property type="molecule type" value="Genomic_DNA"/>
</dbReference>
<evidence type="ECO:0000313" key="2">
    <source>
        <dbReference type="EMBL" id="PIU42186.1"/>
    </source>
</evidence>
<evidence type="ECO:0000313" key="3">
    <source>
        <dbReference type="Proteomes" id="UP000230052"/>
    </source>
</evidence>
<keyword evidence="1" id="KW-0472">Membrane</keyword>
<keyword evidence="1" id="KW-1133">Transmembrane helix</keyword>
<evidence type="ECO:0000256" key="1">
    <source>
        <dbReference type="SAM" id="Phobius"/>
    </source>
</evidence>
<gene>
    <name evidence="2" type="ORF">COS99_01605</name>
</gene>
<dbReference type="Proteomes" id="UP000230052">
    <property type="component" value="Unassembled WGS sequence"/>
</dbReference>
<protein>
    <recommendedName>
        <fullName evidence="4">CBM11 domain-containing protein</fullName>
    </recommendedName>
</protein>
<reference evidence="2 3" key="1">
    <citation type="submission" date="2017-09" db="EMBL/GenBank/DDBJ databases">
        <title>Depth-based differentiation of microbial function through sediment-hosted aquifers and enrichment of novel symbionts in the deep terrestrial subsurface.</title>
        <authorList>
            <person name="Probst A.J."/>
            <person name="Ladd B."/>
            <person name="Jarett J.K."/>
            <person name="Geller-Mcgrath D.E."/>
            <person name="Sieber C.M."/>
            <person name="Emerson J.B."/>
            <person name="Anantharaman K."/>
            <person name="Thomas B.C."/>
            <person name="Malmstrom R."/>
            <person name="Stieglmeier M."/>
            <person name="Klingl A."/>
            <person name="Woyke T."/>
            <person name="Ryan C.M."/>
            <person name="Banfield J.F."/>
        </authorList>
    </citation>
    <scope>NUCLEOTIDE SEQUENCE [LARGE SCALE GENOMIC DNA]</scope>
    <source>
        <strain evidence="2">CG07_land_8_20_14_0_80_42_15</strain>
    </source>
</reference>
<dbReference type="AlphaFoldDB" id="A0A2J0L4F1"/>
<sequence length="226" mass="25523">MGKFWGVVFCSIFTFLCLLSIICVMSINVHQLDKSPAFAESKEALVIDDFEGDEIINGLGYRANVYVQAPSKVMISHKKDSRDGKPTTVLFLKYEKANEGGPYGVGGWCGYYTILKNDKDGRYFDGSEYKYISFWLRGENGSENFNVGLADRHWDKIGDSFKSDEMIKYIEGNKMPAAWTYVRVPLEDFFIDQSMLASISINFESTCFPEGKGSGAVYIDDLMLEK</sequence>
<proteinExistence type="predicted"/>